<name>A0A1Y3CDB7_9GAMM</name>
<gene>
    <name evidence="1" type="ORF">B9T28_09620</name>
</gene>
<keyword evidence="2" id="KW-1185">Reference proteome</keyword>
<proteinExistence type="predicted"/>
<evidence type="ECO:0000313" key="1">
    <source>
        <dbReference type="EMBL" id="OTG65047.1"/>
    </source>
</evidence>
<protein>
    <submittedName>
        <fullName evidence="1">Uncharacterized protein</fullName>
    </submittedName>
</protein>
<sequence length="64" mass="6870">MGCSSSTHLSPVIPANLMQPCPDLQILESGQGRSVLPWAVDTVAKYNECSAQIDAWIEIGKALK</sequence>
<dbReference type="Proteomes" id="UP000242765">
    <property type="component" value="Unassembled WGS sequence"/>
</dbReference>
<dbReference type="AlphaFoldDB" id="A0A1Y3CDB7"/>
<dbReference type="STRING" id="1977882.B9T28_09620"/>
<accession>A0A1Y3CDB7</accession>
<reference evidence="1 2" key="1">
    <citation type="submission" date="2017-04" db="EMBL/GenBank/DDBJ databases">
        <title>High diversity of culturable Acinetobacter species in natural soil and water ecosystems.</title>
        <authorList>
            <person name="Nemec A."/>
            <person name="Radolfova-Krizova L."/>
        </authorList>
    </citation>
    <scope>NUCLEOTIDE SEQUENCE [LARGE SCALE GENOMIC DNA]</scope>
    <source>
        <strain evidence="1 2">ANC 4999</strain>
    </source>
</reference>
<comment type="caution">
    <text evidence="1">The sequence shown here is derived from an EMBL/GenBank/DDBJ whole genome shotgun (WGS) entry which is preliminary data.</text>
</comment>
<evidence type="ECO:0000313" key="2">
    <source>
        <dbReference type="Proteomes" id="UP000242765"/>
    </source>
</evidence>
<dbReference type="OrthoDB" id="6712294at2"/>
<organism evidence="1 2">
    <name type="scientific">Acinetobacter silvestris</name>
    <dbReference type="NCBI Taxonomy" id="1977882"/>
    <lineage>
        <taxon>Bacteria</taxon>
        <taxon>Pseudomonadati</taxon>
        <taxon>Pseudomonadota</taxon>
        <taxon>Gammaproteobacteria</taxon>
        <taxon>Moraxellales</taxon>
        <taxon>Moraxellaceae</taxon>
        <taxon>Acinetobacter</taxon>
    </lineage>
</organism>
<dbReference type="EMBL" id="NEGB01000005">
    <property type="protein sequence ID" value="OTG65047.1"/>
    <property type="molecule type" value="Genomic_DNA"/>
</dbReference>